<keyword evidence="2" id="KW-0812">Transmembrane</keyword>
<evidence type="ECO:0000313" key="4">
    <source>
        <dbReference type="Proteomes" id="UP000305673"/>
    </source>
</evidence>
<evidence type="ECO:0008006" key="5">
    <source>
        <dbReference type="Google" id="ProtNLM"/>
    </source>
</evidence>
<evidence type="ECO:0000256" key="2">
    <source>
        <dbReference type="SAM" id="Phobius"/>
    </source>
</evidence>
<dbReference type="EMBL" id="CP054021">
    <property type="protein sequence ID" value="QKK16292.1"/>
    <property type="molecule type" value="Genomic_DNA"/>
</dbReference>
<keyword evidence="4" id="KW-1185">Reference proteome</keyword>
<dbReference type="RefSeq" id="WP_138387917.1">
    <property type="nucleotide sequence ID" value="NZ_CP054021.1"/>
</dbReference>
<proteinExistence type="predicted"/>
<name>A0ABX6PDR4_9HYPH</name>
<keyword evidence="1" id="KW-0175">Coiled coil</keyword>
<evidence type="ECO:0000256" key="1">
    <source>
        <dbReference type="SAM" id="Coils"/>
    </source>
</evidence>
<keyword evidence="2" id="KW-0472">Membrane</keyword>
<sequence length="274" mass="29941">MSDWIPALTSSGFVALISFIWGTYYKAAIEKGVQHRLDLKLEEVRSQFRQEEEKYKQALGAQDAKISALRSGALAGLANRSMSLDKRRLEAIETLWAGISDYGPFKIVAQMTKALKLDALIDAAELGKPDSEKIRQFADVIWTMYKLDDYQAAKQVTRERPFVSPLAWAIYSAHAIAVSSPIAGLAATRTGVGMQILSDPKPLLDSVKAVLPGYTQFIDDHGAGSFPYLIEPLENALLDELRKNLDGAEGDEQTLQKAAAILKAAEALSGTQLA</sequence>
<evidence type="ECO:0000313" key="3">
    <source>
        <dbReference type="EMBL" id="QKK16292.1"/>
    </source>
</evidence>
<accession>A0ABX6PDR4</accession>
<dbReference type="Proteomes" id="UP000305673">
    <property type="component" value="Chromosome"/>
</dbReference>
<keyword evidence="2" id="KW-1133">Transmembrane helix</keyword>
<feature type="transmembrane region" description="Helical" evidence="2">
    <location>
        <begin position="6"/>
        <end position="25"/>
    </location>
</feature>
<gene>
    <name evidence="3" type="ORF">FFM53_007750</name>
</gene>
<reference evidence="3 4" key="1">
    <citation type="submission" date="2020-05" db="EMBL/GenBank/DDBJ databases">
        <title>Genome sequences of pea root nodulating Rhizobium spp.</title>
        <authorList>
            <person name="Rahi P."/>
        </authorList>
    </citation>
    <scope>NUCLEOTIDE SEQUENCE [LARGE SCALE GENOMIC DNA]</scope>
    <source>
        <strain evidence="4">JKLM 12A2</strain>
    </source>
</reference>
<organism evidence="3 4">
    <name type="scientific">Rhizobium indicum</name>
    <dbReference type="NCBI Taxonomy" id="2583231"/>
    <lineage>
        <taxon>Bacteria</taxon>
        <taxon>Pseudomonadati</taxon>
        <taxon>Pseudomonadota</taxon>
        <taxon>Alphaproteobacteria</taxon>
        <taxon>Hyphomicrobiales</taxon>
        <taxon>Rhizobiaceae</taxon>
        <taxon>Rhizobium/Agrobacterium group</taxon>
        <taxon>Rhizobium</taxon>
    </lineage>
</organism>
<protein>
    <recommendedName>
        <fullName evidence="5">TerB family tellurite resistance protein</fullName>
    </recommendedName>
</protein>
<feature type="coiled-coil region" evidence="1">
    <location>
        <begin position="34"/>
        <end position="61"/>
    </location>
</feature>